<dbReference type="InterPro" id="IPR011990">
    <property type="entry name" value="TPR-like_helical_dom_sf"/>
</dbReference>
<dbReference type="CDD" id="cd00093">
    <property type="entry name" value="HTH_XRE"/>
    <property type="match status" value="1"/>
</dbReference>
<dbReference type="OrthoDB" id="3755432at2"/>
<dbReference type="SUPFAM" id="SSF47413">
    <property type="entry name" value="lambda repressor-like DNA-binding domains"/>
    <property type="match status" value="1"/>
</dbReference>
<dbReference type="InterPro" id="IPR058852">
    <property type="entry name" value="HTH_77"/>
</dbReference>
<dbReference type="PROSITE" id="PS50943">
    <property type="entry name" value="HTH_CROC1"/>
    <property type="match status" value="1"/>
</dbReference>
<dbReference type="InterPro" id="IPR001387">
    <property type="entry name" value="Cro/C1-type_HTH"/>
</dbReference>
<dbReference type="AlphaFoldDB" id="A0A4R2I096"/>
<dbReference type="PANTHER" id="PTHR47691">
    <property type="entry name" value="REGULATOR-RELATED"/>
    <property type="match status" value="1"/>
</dbReference>
<dbReference type="EMBL" id="SLWN01000001">
    <property type="protein sequence ID" value="TCO35785.1"/>
    <property type="molecule type" value="Genomic_DNA"/>
</dbReference>
<sequence length="854" mass="92225">MSDTDGRAEGRRGFADLLLDLRVQAGLSQEELADRAGLSVRTIRELEAGRVARPRKDSVRLLGSALGLHDGDAERFLAAAGHGTVVRPVIAVADPAPTGLRWRGTRPIPDGLVGREQELLELEVLLRQNRLVTLVGPGGVGKTELALAAADRFSGVDTTVVVVDLTTVQRDAAVPSAILDAFGTAPGTSDLDDVLSGRQPGDLVIVEDNAEHVLDGVATVANRMVRSFPGVGVLVTSRIPLGLPDEVVRRVAVLGVPANDKDFEEIAASPAVEMFCRRVARVRPDFQLTEENASTVARLCRRLDGLPLALELAAARAGSLSVETILAALDDRFRLLSGPRRFGAPHQRTLADTIAWSVDALSDAARQLLYRASVLGSPFTLDAVAGVCTGDPIDAADVPMLLAELVDKSLLQPVTEFEQLYGARYKLLETIREHAYAGLSSQDDDLTEFRDRAVAWCSTYVDGLGGAWSSPDRDRRYRAAHANSALFEVALERAAELEQWDVAAPIVLGFRIAWQYQASVAESGIRWATLCAENVADKEVSGRLLAIAGRLSSLTGDVRGARRYYGEARQLIPGETEMGLVARGGWVSSGSHLLDTQSLAEIPALVEDARKHGDVQRSATVQATCALALLRWGRLPEAKELLLAWEAALVNPGVYPDEIAYMALSRVELELGNLSEARRWAKLARDSQASDDPERTKVAGCQAMVEYHEGRYDEARALLDDADADIRGHRGYFDYLVMLYRSRLARDAGDVEQARLCIRDAVSRLLLEGRVVYLLEVLPEAVAVLHALGESAAGDVLCGQLLAWQQTMDPPMLPTAWAILQESCESASVADGWPEPDPAAAVQRLANDVLSALS</sequence>
<dbReference type="RefSeq" id="WP_132207426.1">
    <property type="nucleotide sequence ID" value="NZ_SLWN01000001.1"/>
</dbReference>
<evidence type="ECO:0000259" key="1">
    <source>
        <dbReference type="PROSITE" id="PS50943"/>
    </source>
</evidence>
<dbReference type="SUPFAM" id="SSF48452">
    <property type="entry name" value="TPR-like"/>
    <property type="match status" value="1"/>
</dbReference>
<dbReference type="SUPFAM" id="SSF52540">
    <property type="entry name" value="P-loop containing nucleoside triphosphate hydrolases"/>
    <property type="match status" value="1"/>
</dbReference>
<dbReference type="InterPro" id="IPR010982">
    <property type="entry name" value="Lambda_DNA-bd_dom_sf"/>
</dbReference>
<gene>
    <name evidence="2" type="ORF">EV652_101670</name>
</gene>
<dbReference type="GO" id="GO:0003677">
    <property type="term" value="F:DNA binding"/>
    <property type="evidence" value="ECO:0007669"/>
    <property type="project" value="InterPro"/>
</dbReference>
<name>A0A4R2I096_9ACTN</name>
<dbReference type="Pfam" id="PF13560">
    <property type="entry name" value="HTH_31"/>
    <property type="match status" value="1"/>
</dbReference>
<reference evidence="2 3" key="1">
    <citation type="journal article" date="2015" name="Stand. Genomic Sci.">
        <title>Genomic Encyclopedia of Bacterial and Archaeal Type Strains, Phase III: the genomes of soil and plant-associated and newly described type strains.</title>
        <authorList>
            <person name="Whitman W.B."/>
            <person name="Woyke T."/>
            <person name="Klenk H.P."/>
            <person name="Zhou Y."/>
            <person name="Lilburn T.G."/>
            <person name="Beck B.J."/>
            <person name="De Vos P."/>
            <person name="Vandamme P."/>
            <person name="Eisen J.A."/>
            <person name="Garrity G."/>
            <person name="Hugenholtz P."/>
            <person name="Kyrpides N.C."/>
        </authorList>
    </citation>
    <scope>NUCLEOTIDE SEQUENCE [LARGE SCALE GENOMIC DNA]</scope>
    <source>
        <strain evidence="2 3">VKM Ac-2572</strain>
    </source>
</reference>
<dbReference type="Gene3D" id="3.40.50.300">
    <property type="entry name" value="P-loop containing nucleotide triphosphate hydrolases"/>
    <property type="match status" value="1"/>
</dbReference>
<dbReference type="Gene3D" id="1.25.40.10">
    <property type="entry name" value="Tetratricopeptide repeat domain"/>
    <property type="match status" value="1"/>
</dbReference>
<protein>
    <submittedName>
        <fullName evidence="2">Putative ATPase</fullName>
    </submittedName>
</protein>
<dbReference type="Gene3D" id="1.10.260.40">
    <property type="entry name" value="lambda repressor-like DNA-binding domains"/>
    <property type="match status" value="1"/>
</dbReference>
<dbReference type="PANTHER" id="PTHR47691:SF3">
    <property type="entry name" value="HTH-TYPE TRANSCRIPTIONAL REGULATOR RV0890C-RELATED"/>
    <property type="match status" value="1"/>
</dbReference>
<accession>A0A4R2I096</accession>
<feature type="domain" description="HTH cro/C1-type" evidence="1">
    <location>
        <begin position="18"/>
        <end position="73"/>
    </location>
</feature>
<keyword evidence="3" id="KW-1185">Reference proteome</keyword>
<comment type="caution">
    <text evidence="2">The sequence shown here is derived from an EMBL/GenBank/DDBJ whole genome shotgun (WGS) entry which is preliminary data.</text>
</comment>
<evidence type="ECO:0000313" key="2">
    <source>
        <dbReference type="EMBL" id="TCO35785.1"/>
    </source>
</evidence>
<organism evidence="2 3">
    <name type="scientific">Kribbella steppae</name>
    <dbReference type="NCBI Taxonomy" id="2512223"/>
    <lineage>
        <taxon>Bacteria</taxon>
        <taxon>Bacillati</taxon>
        <taxon>Actinomycetota</taxon>
        <taxon>Actinomycetes</taxon>
        <taxon>Propionibacteriales</taxon>
        <taxon>Kribbellaceae</taxon>
        <taxon>Kribbella</taxon>
    </lineage>
</organism>
<dbReference type="InterPro" id="IPR027417">
    <property type="entry name" value="P-loop_NTPase"/>
</dbReference>
<dbReference type="Proteomes" id="UP000294508">
    <property type="component" value="Unassembled WGS sequence"/>
</dbReference>
<dbReference type="SMART" id="SM00530">
    <property type="entry name" value="HTH_XRE"/>
    <property type="match status" value="1"/>
</dbReference>
<proteinExistence type="predicted"/>
<evidence type="ECO:0000313" key="3">
    <source>
        <dbReference type="Proteomes" id="UP000294508"/>
    </source>
</evidence>
<dbReference type="Pfam" id="PF25872">
    <property type="entry name" value="HTH_77"/>
    <property type="match status" value="1"/>
</dbReference>